<dbReference type="EMBL" id="VFOZ01000001">
    <property type="protein sequence ID" value="TQM00550.1"/>
    <property type="molecule type" value="Genomic_DNA"/>
</dbReference>
<keyword evidence="2" id="KW-1185">Reference proteome</keyword>
<comment type="caution">
    <text evidence="1">The sequence shown here is derived from an EMBL/GenBank/DDBJ whole genome shotgun (WGS) entry which is preliminary data.</text>
</comment>
<dbReference type="OrthoDB" id="3362806at2"/>
<dbReference type="Proteomes" id="UP000316096">
    <property type="component" value="Unassembled WGS sequence"/>
</dbReference>
<name>A0A543CTW9_9ACTN</name>
<proteinExistence type="predicted"/>
<organism evidence="1 2">
    <name type="scientific">Actinoallomurus bryophytorum</name>
    <dbReference type="NCBI Taxonomy" id="1490222"/>
    <lineage>
        <taxon>Bacteria</taxon>
        <taxon>Bacillati</taxon>
        <taxon>Actinomycetota</taxon>
        <taxon>Actinomycetes</taxon>
        <taxon>Streptosporangiales</taxon>
        <taxon>Thermomonosporaceae</taxon>
        <taxon>Actinoallomurus</taxon>
    </lineage>
</organism>
<evidence type="ECO:0000313" key="1">
    <source>
        <dbReference type="EMBL" id="TQM00550.1"/>
    </source>
</evidence>
<gene>
    <name evidence="1" type="ORF">FB559_6265</name>
</gene>
<sequence length="213" mass="21273">MDEAALPTALQEALRTKTAGATGVARLAIAGLLEIVDDRGALEQAAAILAARLPGYAPIWHIADAVHGDEPAAALLRIRGELDEAVGKSVAAAAAWVADRGGAVAVAPSSSVVSQVLARLGHGPDDGAAIALAGADAIGPAEVLNIKGTAELAARLPTLVVTTSLKLVPGSVFSRLGAPVFERIPLRAFAAVALDGEILDPADVGRRAAAIGG</sequence>
<dbReference type="AlphaFoldDB" id="A0A543CTW9"/>
<accession>A0A543CTW9</accession>
<evidence type="ECO:0000313" key="2">
    <source>
        <dbReference type="Proteomes" id="UP000316096"/>
    </source>
</evidence>
<protein>
    <submittedName>
        <fullName evidence="1">Uncharacterized protein</fullName>
    </submittedName>
</protein>
<reference evidence="1 2" key="1">
    <citation type="submission" date="2019-06" db="EMBL/GenBank/DDBJ databases">
        <title>Sequencing the genomes of 1000 actinobacteria strains.</title>
        <authorList>
            <person name="Klenk H.-P."/>
        </authorList>
    </citation>
    <scope>NUCLEOTIDE SEQUENCE [LARGE SCALE GENOMIC DNA]</scope>
    <source>
        <strain evidence="1 2">DSM 102200</strain>
    </source>
</reference>
<dbReference type="RefSeq" id="WP_141960185.1">
    <property type="nucleotide sequence ID" value="NZ_VFOZ01000001.1"/>
</dbReference>